<evidence type="ECO:0000313" key="2">
    <source>
        <dbReference type="Proteomes" id="UP000249902"/>
    </source>
</evidence>
<sequence length="34" mass="3802">MFHGAKIVNKDELRITKKGGNKVVTSKNNRTFVA</sequence>
<dbReference type="Proteomes" id="UP000249902">
    <property type="component" value="Unassembled WGS sequence"/>
</dbReference>
<organism evidence="1 2">
    <name type="scientific">Capnocytophaga sputigena</name>
    <dbReference type="NCBI Taxonomy" id="1019"/>
    <lineage>
        <taxon>Bacteria</taxon>
        <taxon>Pseudomonadati</taxon>
        <taxon>Bacteroidota</taxon>
        <taxon>Flavobacteriia</taxon>
        <taxon>Flavobacteriales</taxon>
        <taxon>Flavobacteriaceae</taxon>
        <taxon>Capnocytophaga</taxon>
    </lineage>
</organism>
<dbReference type="EMBL" id="UAVP01000008">
    <property type="protein sequence ID" value="SQA75642.1"/>
    <property type="molecule type" value="Genomic_DNA"/>
</dbReference>
<proteinExistence type="predicted"/>
<name>A0AAX2IB10_CAPSP</name>
<comment type="caution">
    <text evidence="1">The sequence shown here is derived from an EMBL/GenBank/DDBJ whole genome shotgun (WGS) entry which is preliminary data.</text>
</comment>
<accession>A0AAX2IB10</accession>
<evidence type="ECO:0000313" key="1">
    <source>
        <dbReference type="EMBL" id="SQA75642.1"/>
    </source>
</evidence>
<reference evidence="1 2" key="1">
    <citation type="submission" date="2018-06" db="EMBL/GenBank/DDBJ databases">
        <authorList>
            <consortium name="Pathogen Informatics"/>
            <person name="Doyle S."/>
        </authorList>
    </citation>
    <scope>NUCLEOTIDE SEQUENCE [LARGE SCALE GENOMIC DNA]</scope>
    <source>
        <strain evidence="1 2">NCTC11653</strain>
    </source>
</reference>
<gene>
    <name evidence="1" type="ORF">NCTC11653_01554</name>
</gene>
<dbReference type="AlphaFoldDB" id="A0AAX2IB10"/>
<protein>
    <submittedName>
        <fullName evidence="1">Uncharacterized protein</fullName>
    </submittedName>
</protein>